<dbReference type="STRING" id="4846.A0A367IRF9"/>
<dbReference type="Proteomes" id="UP000253551">
    <property type="component" value="Unassembled WGS sequence"/>
</dbReference>
<reference evidence="3 4" key="1">
    <citation type="journal article" date="2018" name="G3 (Bethesda)">
        <title>Phylogenetic and Phylogenomic Definition of Rhizopus Species.</title>
        <authorList>
            <person name="Gryganskyi A.P."/>
            <person name="Golan J."/>
            <person name="Dolatabadi S."/>
            <person name="Mondo S."/>
            <person name="Robb S."/>
            <person name="Idnurm A."/>
            <person name="Muszewska A."/>
            <person name="Steczkiewicz K."/>
            <person name="Masonjones S."/>
            <person name="Liao H.L."/>
            <person name="Gajdeczka M.T."/>
            <person name="Anike F."/>
            <person name="Vuek A."/>
            <person name="Anishchenko I.M."/>
            <person name="Voigt K."/>
            <person name="de Hoog G.S."/>
            <person name="Smith M.E."/>
            <person name="Heitman J."/>
            <person name="Vilgalys R."/>
            <person name="Stajich J.E."/>
        </authorList>
    </citation>
    <scope>NUCLEOTIDE SEQUENCE [LARGE SCALE GENOMIC DNA]</scope>
    <source>
        <strain evidence="3 4">LSU 92-RS-03</strain>
    </source>
</reference>
<evidence type="ECO:0000313" key="3">
    <source>
        <dbReference type="EMBL" id="RCH80226.1"/>
    </source>
</evidence>
<dbReference type="PANTHER" id="PTHR31623">
    <property type="entry name" value="F21J9.9"/>
    <property type="match status" value="1"/>
</dbReference>
<gene>
    <name evidence="3" type="ORF">CU098_004578</name>
</gene>
<proteinExistence type="inferred from homology"/>
<evidence type="ECO:0008006" key="5">
    <source>
        <dbReference type="Google" id="ProtNLM"/>
    </source>
</evidence>
<dbReference type="InterPro" id="IPR023213">
    <property type="entry name" value="CAT-like_dom_sf"/>
</dbReference>
<dbReference type="Pfam" id="PF02458">
    <property type="entry name" value="Transferase"/>
    <property type="match status" value="1"/>
</dbReference>
<protein>
    <recommendedName>
        <fullName evidence="5">Transferase</fullName>
    </recommendedName>
</protein>
<dbReference type="PANTHER" id="PTHR31623:SF17">
    <property type="entry name" value="F21J9.9"/>
    <property type="match status" value="1"/>
</dbReference>
<sequence length="465" mass="53327">MVSVSLVQPTSHAWIKPSTPTPAHKERTELSDWDNVMFASYIPLLLFYSNPTRDPNFMNSDILKNSLSKTLEDFYPLAGRLIDVGEGRDMIDNNDEGVLFVEAEYTQDLTDFKEGGYLPSQMDYHRMFPIHFYCSLQDPLFALQVTRFTDGGVALGIMILHKVADMYSLSYFLDAWSKTSRDIRFTPASFDRNLVDFPKDTLITRDALEHFREEHRARKPSPLTRENSFQQYFKAPKSFLKSVILEFYANDIQACKKEAHTPEMIADKDWVSSKDALFAMLLRAVMRSRGSSEDLGMKAVTFFNGRSKMKNNKEMDYYFGNWTISRMFNTSLKQINKTPLASTAIAFRQTTGKLQLSLFHGISKLYTLHGNLSVNYLTYQPNSETQTTINDVSVLPFCKVDFGFGCTDRVRNYVAFGGNGCMTVFGRKEEPNAVVYDVQLQMDMESMSRFLDDPDIKKYAKNIVY</sequence>
<dbReference type="OrthoDB" id="671439at2759"/>
<dbReference type="EMBL" id="PJQM01006116">
    <property type="protein sequence ID" value="RCH80226.1"/>
    <property type="molecule type" value="Genomic_DNA"/>
</dbReference>
<organism evidence="3 4">
    <name type="scientific">Rhizopus stolonifer</name>
    <name type="common">Rhizopus nigricans</name>
    <dbReference type="NCBI Taxonomy" id="4846"/>
    <lineage>
        <taxon>Eukaryota</taxon>
        <taxon>Fungi</taxon>
        <taxon>Fungi incertae sedis</taxon>
        <taxon>Mucoromycota</taxon>
        <taxon>Mucoromycotina</taxon>
        <taxon>Mucoromycetes</taxon>
        <taxon>Mucorales</taxon>
        <taxon>Mucorineae</taxon>
        <taxon>Rhizopodaceae</taxon>
        <taxon>Rhizopus</taxon>
    </lineage>
</organism>
<accession>A0A367IRF9</accession>
<evidence type="ECO:0000256" key="2">
    <source>
        <dbReference type="ARBA" id="ARBA00022679"/>
    </source>
</evidence>
<evidence type="ECO:0000256" key="1">
    <source>
        <dbReference type="ARBA" id="ARBA00009861"/>
    </source>
</evidence>
<keyword evidence="2" id="KW-0808">Transferase</keyword>
<evidence type="ECO:0000313" key="4">
    <source>
        <dbReference type="Proteomes" id="UP000253551"/>
    </source>
</evidence>
<comment type="caution">
    <text evidence="3">The sequence shown here is derived from an EMBL/GenBank/DDBJ whole genome shotgun (WGS) entry which is preliminary data.</text>
</comment>
<comment type="similarity">
    <text evidence="1">Belongs to the plant acyltransferase family.</text>
</comment>
<name>A0A367IRF9_RHIST</name>
<dbReference type="Gene3D" id="3.30.559.10">
    <property type="entry name" value="Chloramphenicol acetyltransferase-like domain"/>
    <property type="match status" value="2"/>
</dbReference>
<keyword evidence="4" id="KW-1185">Reference proteome</keyword>
<dbReference type="GO" id="GO:0016740">
    <property type="term" value="F:transferase activity"/>
    <property type="evidence" value="ECO:0007669"/>
    <property type="project" value="UniProtKB-KW"/>
</dbReference>
<dbReference type="AlphaFoldDB" id="A0A367IRF9"/>